<feature type="transmembrane region" description="Helical" evidence="7">
    <location>
        <begin position="239"/>
        <end position="259"/>
    </location>
</feature>
<evidence type="ECO:0000256" key="4">
    <source>
        <dbReference type="ARBA" id="ARBA00022692"/>
    </source>
</evidence>
<evidence type="ECO:0000256" key="6">
    <source>
        <dbReference type="ARBA" id="ARBA00023136"/>
    </source>
</evidence>
<dbReference type="GO" id="GO:0016746">
    <property type="term" value="F:acyltransferase activity"/>
    <property type="evidence" value="ECO:0007669"/>
    <property type="project" value="UniProtKB-KW"/>
</dbReference>
<keyword evidence="5 7" id="KW-1133">Transmembrane helix</keyword>
<sequence length="354" mass="40167">MSENRLLGREECSALRGIAILGIMLHNYCHWLGFAVKENEYTFMEMNTDRLLQVLSHPDIYLPVHLLSFFGHYGVPLFLFLSGYGLVLKYEDAARNCRPKPLPFIKYHYLKLLRMMIPGFVAFIIVDAMTPGAWRFHSGNVVAQMLMCINILPGPDRIIWPGPYWFFGLMMQLYIIYILLLRRHWSFTVCAMAVCWILQAACMPEGETLNRLRYNFVGGILPFGFGLLCARYLPAGVPFIKGLVRPAIAAVALTILIVVMSFGYHSWLWVPAVVIAAAIVWIKITPTPVLRQLAWVGSISAAMFVAHPILRKVFIPISRRGDIYDGLLLYIIATVAVSWMFKLVIDRIPAPGMK</sequence>
<evidence type="ECO:0000256" key="5">
    <source>
        <dbReference type="ARBA" id="ARBA00022989"/>
    </source>
</evidence>
<feature type="transmembrane region" description="Helical" evidence="7">
    <location>
        <begin position="60"/>
        <end position="88"/>
    </location>
</feature>
<evidence type="ECO:0000256" key="7">
    <source>
        <dbReference type="SAM" id="Phobius"/>
    </source>
</evidence>
<feature type="transmembrane region" description="Helical" evidence="7">
    <location>
        <begin position="266"/>
        <end position="284"/>
    </location>
</feature>
<organism evidence="9 10">
    <name type="scientific">Xylanibacter muris</name>
    <dbReference type="NCBI Taxonomy" id="2736290"/>
    <lineage>
        <taxon>Bacteria</taxon>
        <taxon>Pseudomonadati</taxon>
        <taxon>Bacteroidota</taxon>
        <taxon>Bacteroidia</taxon>
        <taxon>Bacteroidales</taxon>
        <taxon>Prevotellaceae</taxon>
        <taxon>Xylanibacter</taxon>
    </lineage>
</organism>
<dbReference type="PANTHER" id="PTHR40074">
    <property type="entry name" value="O-ACETYLTRANSFERASE WECH"/>
    <property type="match status" value="1"/>
</dbReference>
<dbReference type="PANTHER" id="PTHR40074:SF2">
    <property type="entry name" value="O-ACETYLTRANSFERASE WECH"/>
    <property type="match status" value="1"/>
</dbReference>
<feature type="transmembrane region" description="Helical" evidence="7">
    <location>
        <begin position="12"/>
        <end position="34"/>
    </location>
</feature>
<keyword evidence="6 7" id="KW-0472">Membrane</keyword>
<feature type="transmembrane region" description="Helical" evidence="7">
    <location>
        <begin position="322"/>
        <end position="345"/>
    </location>
</feature>
<keyword evidence="9" id="KW-0808">Transferase</keyword>
<proteinExistence type="inferred from homology"/>
<feature type="transmembrane region" description="Helical" evidence="7">
    <location>
        <begin position="186"/>
        <end position="202"/>
    </location>
</feature>
<evidence type="ECO:0000256" key="1">
    <source>
        <dbReference type="ARBA" id="ARBA00004651"/>
    </source>
</evidence>
<protein>
    <submittedName>
        <fullName evidence="9">Acyltransferase</fullName>
    </submittedName>
</protein>
<feature type="transmembrane region" description="Helical" evidence="7">
    <location>
        <begin position="214"/>
        <end position="233"/>
    </location>
</feature>
<evidence type="ECO:0000259" key="8">
    <source>
        <dbReference type="Pfam" id="PF01757"/>
    </source>
</evidence>
<feature type="transmembrane region" description="Helical" evidence="7">
    <location>
        <begin position="290"/>
        <end position="310"/>
    </location>
</feature>
<keyword evidence="10" id="KW-1185">Reference proteome</keyword>
<dbReference type="InterPro" id="IPR002656">
    <property type="entry name" value="Acyl_transf_3_dom"/>
</dbReference>
<accession>A0ABX2ALF9</accession>
<keyword evidence="9" id="KW-0012">Acyltransferase</keyword>
<evidence type="ECO:0000256" key="2">
    <source>
        <dbReference type="ARBA" id="ARBA00007400"/>
    </source>
</evidence>
<keyword evidence="4 7" id="KW-0812">Transmembrane</keyword>
<gene>
    <name evidence="9" type="ORF">HPS56_01730</name>
</gene>
<dbReference type="Proteomes" id="UP000714420">
    <property type="component" value="Unassembled WGS sequence"/>
</dbReference>
<feature type="transmembrane region" description="Helical" evidence="7">
    <location>
        <begin position="164"/>
        <end position="180"/>
    </location>
</feature>
<evidence type="ECO:0000313" key="10">
    <source>
        <dbReference type="Proteomes" id="UP000714420"/>
    </source>
</evidence>
<feature type="domain" description="Acyltransferase 3" evidence="8">
    <location>
        <begin position="14"/>
        <end position="341"/>
    </location>
</feature>
<reference evidence="9 10" key="1">
    <citation type="submission" date="2020-05" db="EMBL/GenBank/DDBJ databases">
        <title>Distinct polysaccharide utilization as determinants for interspecies competition between intestinal Prevotella spp.</title>
        <authorList>
            <person name="Galvez E.J.C."/>
            <person name="Iljazovic A."/>
            <person name="Strowig T."/>
        </authorList>
    </citation>
    <scope>NUCLEOTIDE SEQUENCE [LARGE SCALE GENOMIC DNA]</scope>
    <source>
        <strain evidence="9 10">PMUR</strain>
    </source>
</reference>
<evidence type="ECO:0000313" key="9">
    <source>
        <dbReference type="EMBL" id="NPD91092.1"/>
    </source>
</evidence>
<comment type="caution">
    <text evidence="9">The sequence shown here is derived from an EMBL/GenBank/DDBJ whole genome shotgun (WGS) entry which is preliminary data.</text>
</comment>
<dbReference type="RefSeq" id="WP_172272844.1">
    <property type="nucleotide sequence ID" value="NZ_CASGMU010000001.1"/>
</dbReference>
<comment type="similarity">
    <text evidence="2">Belongs to the acyltransferase 3 family.</text>
</comment>
<keyword evidence="3" id="KW-1003">Cell membrane</keyword>
<comment type="subcellular location">
    <subcellularLocation>
        <location evidence="1">Cell membrane</location>
        <topology evidence="1">Multi-pass membrane protein</topology>
    </subcellularLocation>
</comment>
<name>A0ABX2ALF9_9BACT</name>
<dbReference type="EMBL" id="JABKKF010000001">
    <property type="protein sequence ID" value="NPD91092.1"/>
    <property type="molecule type" value="Genomic_DNA"/>
</dbReference>
<evidence type="ECO:0000256" key="3">
    <source>
        <dbReference type="ARBA" id="ARBA00022475"/>
    </source>
</evidence>
<dbReference type="Pfam" id="PF01757">
    <property type="entry name" value="Acyl_transf_3"/>
    <property type="match status" value="1"/>
</dbReference>